<dbReference type="GO" id="GO:0000287">
    <property type="term" value="F:magnesium ion binding"/>
    <property type="evidence" value="ECO:0007669"/>
    <property type="project" value="InterPro"/>
</dbReference>
<keyword evidence="4" id="KW-0276">Fatty acid metabolism</keyword>
<keyword evidence="1" id="KW-0444">Lipid biosynthesis</keyword>
<dbReference type="HAMAP" id="MF_00101">
    <property type="entry name" value="AcpS"/>
    <property type="match status" value="1"/>
</dbReference>
<evidence type="ECO:0000256" key="6">
    <source>
        <dbReference type="ARBA" id="ARBA00023098"/>
    </source>
</evidence>
<keyword evidence="2" id="KW-0808">Transferase</keyword>
<organism evidence="9">
    <name type="scientific">marine metagenome</name>
    <dbReference type="NCBI Taxonomy" id="408172"/>
    <lineage>
        <taxon>unclassified sequences</taxon>
        <taxon>metagenomes</taxon>
        <taxon>ecological metagenomes</taxon>
    </lineage>
</organism>
<dbReference type="GO" id="GO:0008897">
    <property type="term" value="F:holo-[acyl-carrier-protein] synthase activity"/>
    <property type="evidence" value="ECO:0007669"/>
    <property type="project" value="InterPro"/>
</dbReference>
<dbReference type="AlphaFoldDB" id="A0A381W922"/>
<evidence type="ECO:0000256" key="1">
    <source>
        <dbReference type="ARBA" id="ARBA00022516"/>
    </source>
</evidence>
<protein>
    <recommendedName>
        <fullName evidence="8">4'-phosphopantetheinyl transferase domain-containing protein</fullName>
    </recommendedName>
</protein>
<reference evidence="9" key="1">
    <citation type="submission" date="2018-05" db="EMBL/GenBank/DDBJ databases">
        <authorList>
            <person name="Lanie J.A."/>
            <person name="Ng W.-L."/>
            <person name="Kazmierczak K.M."/>
            <person name="Andrzejewski T.M."/>
            <person name="Davidsen T.M."/>
            <person name="Wayne K.J."/>
            <person name="Tettelin H."/>
            <person name="Glass J.I."/>
            <person name="Rusch D."/>
            <person name="Podicherti R."/>
            <person name="Tsui H.-C.T."/>
            <person name="Winkler M.E."/>
        </authorList>
    </citation>
    <scope>NUCLEOTIDE SEQUENCE</scope>
</reference>
<dbReference type="InterPro" id="IPR004568">
    <property type="entry name" value="Ppantetheine-prot_Trfase_dom"/>
</dbReference>
<keyword evidence="6" id="KW-0443">Lipid metabolism</keyword>
<proteinExistence type="inferred from homology"/>
<keyword evidence="7" id="KW-0275">Fatty acid biosynthesis</keyword>
<evidence type="ECO:0000256" key="2">
    <source>
        <dbReference type="ARBA" id="ARBA00022679"/>
    </source>
</evidence>
<dbReference type="Gene3D" id="3.90.470.20">
    <property type="entry name" value="4'-phosphopantetheinyl transferase domain"/>
    <property type="match status" value="1"/>
</dbReference>
<dbReference type="InterPro" id="IPR002582">
    <property type="entry name" value="ACPS"/>
</dbReference>
<evidence type="ECO:0000256" key="5">
    <source>
        <dbReference type="ARBA" id="ARBA00022842"/>
    </source>
</evidence>
<evidence type="ECO:0000259" key="8">
    <source>
        <dbReference type="Pfam" id="PF01648"/>
    </source>
</evidence>
<dbReference type="InterPro" id="IPR008278">
    <property type="entry name" value="4-PPantetheinyl_Trfase_dom"/>
</dbReference>
<evidence type="ECO:0000256" key="7">
    <source>
        <dbReference type="ARBA" id="ARBA00023160"/>
    </source>
</evidence>
<evidence type="ECO:0000256" key="3">
    <source>
        <dbReference type="ARBA" id="ARBA00022723"/>
    </source>
</evidence>
<dbReference type="NCBIfam" id="TIGR00556">
    <property type="entry name" value="pantethn_trn"/>
    <property type="match status" value="1"/>
</dbReference>
<gene>
    <name evidence="9" type="ORF">METZ01_LOCUS101838</name>
</gene>
<name>A0A381W922_9ZZZZ</name>
<dbReference type="Pfam" id="PF01648">
    <property type="entry name" value="ACPS"/>
    <property type="match status" value="1"/>
</dbReference>
<evidence type="ECO:0000256" key="4">
    <source>
        <dbReference type="ARBA" id="ARBA00022832"/>
    </source>
</evidence>
<keyword evidence="5" id="KW-0460">Magnesium</keyword>
<sequence length="120" mass="13969">MKKSLENFGIGIDIIEVKRFRAKNYKKNKNFYEKIFAKSEIDYCLKFKDPYPHFAGKFGIKESVIKSVRDNITFQDILSSNSKNRPIVELTGKKSKKYSFLVSVTHEREYAVAVVISHKL</sequence>
<evidence type="ECO:0000313" key="9">
    <source>
        <dbReference type="EMBL" id="SVA48984.1"/>
    </source>
</evidence>
<accession>A0A381W922</accession>
<feature type="domain" description="4'-phosphopantetheinyl transferase" evidence="8">
    <location>
        <begin position="9"/>
        <end position="115"/>
    </location>
</feature>
<dbReference type="GO" id="GO:0006633">
    <property type="term" value="P:fatty acid biosynthetic process"/>
    <property type="evidence" value="ECO:0007669"/>
    <property type="project" value="UniProtKB-KW"/>
</dbReference>
<dbReference type="EMBL" id="UINC01011064">
    <property type="protein sequence ID" value="SVA48984.1"/>
    <property type="molecule type" value="Genomic_DNA"/>
</dbReference>
<dbReference type="SUPFAM" id="SSF56214">
    <property type="entry name" value="4'-phosphopantetheinyl transferase"/>
    <property type="match status" value="1"/>
</dbReference>
<dbReference type="NCBIfam" id="TIGR00516">
    <property type="entry name" value="acpS"/>
    <property type="match status" value="1"/>
</dbReference>
<dbReference type="InterPro" id="IPR037143">
    <property type="entry name" value="4-PPantetheinyl_Trfase_dom_sf"/>
</dbReference>
<keyword evidence="3" id="KW-0479">Metal-binding</keyword>